<organism evidence="9 10">
    <name type="scientific">Jeotgalicoccus saudimassiliensis</name>
    <dbReference type="NCBI Taxonomy" id="1461582"/>
    <lineage>
        <taxon>Bacteria</taxon>
        <taxon>Bacillati</taxon>
        <taxon>Bacillota</taxon>
        <taxon>Bacilli</taxon>
        <taxon>Bacillales</taxon>
        <taxon>Staphylococcaceae</taxon>
        <taxon>Jeotgalicoccus</taxon>
    </lineage>
</organism>
<keyword evidence="1 7" id="KW-1003">Cell membrane</keyword>
<evidence type="ECO:0000256" key="1">
    <source>
        <dbReference type="ARBA" id="ARBA00022475"/>
    </source>
</evidence>
<comment type="subcellular location">
    <subcellularLocation>
        <location evidence="7">Cell membrane</location>
        <topology evidence="7">Single-pass type II membrane protein</topology>
    </subcellularLocation>
    <text evidence="7">Localizes to the division septum where it forms a ring structure.</text>
</comment>
<reference evidence="9 10" key="1">
    <citation type="submission" date="2014-07" db="EMBL/GenBank/DDBJ databases">
        <authorList>
            <person name="Urmite Genomes Urmite Genomes"/>
        </authorList>
    </citation>
    <scope>NUCLEOTIDE SEQUENCE [LARGE SCALE GENOMIC DNA]</scope>
    <source>
        <strain evidence="9 10">13MG44_air</strain>
    </source>
</reference>
<dbReference type="OrthoDB" id="14664at2"/>
<dbReference type="GO" id="GO:0043093">
    <property type="term" value="P:FtsZ-dependent cytokinesis"/>
    <property type="evidence" value="ECO:0007669"/>
    <property type="project" value="UniProtKB-UniRule"/>
</dbReference>
<accession>A0A078LW18</accession>
<evidence type="ECO:0000313" key="9">
    <source>
        <dbReference type="EMBL" id="CDZ99408.1"/>
    </source>
</evidence>
<feature type="transmembrane region" description="Helical" evidence="7">
    <location>
        <begin position="39"/>
        <end position="57"/>
    </location>
</feature>
<dbReference type="HOGENOM" id="CLU_157825_1_1_9"/>
<keyword evidence="10" id="KW-1185">Reference proteome</keyword>
<proteinExistence type="inferred from homology"/>
<dbReference type="NCBIfam" id="TIGR02209">
    <property type="entry name" value="ftsL_broad"/>
    <property type="match status" value="1"/>
</dbReference>
<comment type="function">
    <text evidence="7">Essential cell division protein.</text>
</comment>
<name>A0A078LW18_9STAP</name>
<dbReference type="GO" id="GO:0032153">
    <property type="term" value="C:cell division site"/>
    <property type="evidence" value="ECO:0007669"/>
    <property type="project" value="UniProtKB-UniRule"/>
</dbReference>
<evidence type="ECO:0000256" key="2">
    <source>
        <dbReference type="ARBA" id="ARBA00022618"/>
    </source>
</evidence>
<dbReference type="HAMAP" id="MF_00910">
    <property type="entry name" value="FtsL"/>
    <property type="match status" value="1"/>
</dbReference>
<evidence type="ECO:0000256" key="4">
    <source>
        <dbReference type="ARBA" id="ARBA00022989"/>
    </source>
</evidence>
<dbReference type="EMBL" id="CCSE01000001">
    <property type="protein sequence ID" value="CDZ99408.1"/>
    <property type="molecule type" value="Genomic_DNA"/>
</dbReference>
<keyword evidence="3 7" id="KW-0812">Transmembrane</keyword>
<keyword evidence="6 7" id="KW-0131">Cell cycle</keyword>
<evidence type="ECO:0000313" key="10">
    <source>
        <dbReference type="Proteomes" id="UP000044136"/>
    </source>
</evidence>
<keyword evidence="2 7" id="KW-0132">Cell division</keyword>
<evidence type="ECO:0000256" key="8">
    <source>
        <dbReference type="NCBIfam" id="TIGR02209"/>
    </source>
</evidence>
<dbReference type="eggNOG" id="COG4839">
    <property type="taxonomic scope" value="Bacteria"/>
</dbReference>
<dbReference type="GO" id="GO:0005886">
    <property type="term" value="C:plasma membrane"/>
    <property type="evidence" value="ECO:0007669"/>
    <property type="project" value="UniProtKB-SubCell"/>
</dbReference>
<evidence type="ECO:0000256" key="5">
    <source>
        <dbReference type="ARBA" id="ARBA00023136"/>
    </source>
</evidence>
<dbReference type="InterPro" id="IPR011922">
    <property type="entry name" value="Cell_div_FtsL"/>
</dbReference>
<sequence>MVVERYTEVNPAKKVYREPDRQPKTRKREKVVGIKRMEMAVYIILAVLIAAVSIYVLSLKMEAYNYQNEKTSLEQSIAVKNGEISELNTEVTYLASYDRIYEKAQELGLDLNNSNVKVVEKYGED</sequence>
<dbReference type="Proteomes" id="UP000044136">
    <property type="component" value="Unassembled WGS sequence"/>
</dbReference>
<dbReference type="AlphaFoldDB" id="A0A078LW18"/>
<keyword evidence="4 7" id="KW-1133">Transmembrane helix</keyword>
<gene>
    <name evidence="9" type="primary">ftsL_1</name>
    <name evidence="7" type="synonym">ftsL</name>
    <name evidence="9" type="ORF">BN1048_00452</name>
</gene>
<evidence type="ECO:0000256" key="7">
    <source>
        <dbReference type="HAMAP-Rule" id="MF_00910"/>
    </source>
</evidence>
<dbReference type="RefSeq" id="WP_035807987.1">
    <property type="nucleotide sequence ID" value="NZ_CCSE01000001.1"/>
</dbReference>
<evidence type="ECO:0000256" key="6">
    <source>
        <dbReference type="ARBA" id="ARBA00023306"/>
    </source>
</evidence>
<evidence type="ECO:0000256" key="3">
    <source>
        <dbReference type="ARBA" id="ARBA00022692"/>
    </source>
</evidence>
<dbReference type="STRING" id="1461582.BN1048_00452"/>
<keyword evidence="5 7" id="KW-0472">Membrane</keyword>
<protein>
    <recommendedName>
        <fullName evidence="7 8">Cell division protein FtsL</fullName>
    </recommendedName>
</protein>
<comment type="similarity">
    <text evidence="7">Belongs to the FtsL family.</text>
</comment>